<reference evidence="2 3" key="1">
    <citation type="submission" date="2023-01" db="EMBL/GenBank/DDBJ databases">
        <title>Minimal conservation of predation-associated metabolite biosynthetic gene clusters underscores biosynthetic potential of Myxococcota including descriptions for ten novel species: Archangium lansinium sp. nov., Myxococcus landrumus sp. nov., Nannocystis bai.</title>
        <authorList>
            <person name="Ahearne A."/>
            <person name="Stevens C."/>
            <person name="Dowd S."/>
        </authorList>
    </citation>
    <scope>NUCLEOTIDE SEQUENCE [LARGE SCALE GENOMIC DNA]</scope>
    <source>
        <strain evidence="2 3">WIWO2</strain>
    </source>
</reference>
<dbReference type="InterPro" id="IPR011990">
    <property type="entry name" value="TPR-like_helical_dom_sf"/>
</dbReference>
<dbReference type="Proteomes" id="UP001217485">
    <property type="component" value="Unassembled WGS sequence"/>
</dbReference>
<dbReference type="PROSITE" id="PS50005">
    <property type="entry name" value="TPR"/>
    <property type="match status" value="1"/>
</dbReference>
<dbReference type="Gene3D" id="3.40.50.300">
    <property type="entry name" value="P-loop containing nucleotide triphosphate hydrolases"/>
    <property type="match status" value="1"/>
</dbReference>
<gene>
    <name evidence="2" type="ORF">POL72_28865</name>
</gene>
<keyword evidence="3" id="KW-1185">Reference proteome</keyword>
<evidence type="ECO:0000313" key="2">
    <source>
        <dbReference type="EMBL" id="MDC0681787.1"/>
    </source>
</evidence>
<sequence>MIEVWHDDRIAAGGEPAAEARAQIEAAEVVVLLVSPAFLASDRHFDEEAARALARRAAGEVVVVPVPVRPCDWGWTEFGKLAPLPEGGRPVEGWTVRDEAWTEVVRGLRAVVEGVMSRRAAPGGRSALAAGLPPAELCIGRGLEVEATVAALVREPPGRVLLLGAAGVGKSTVSLAVLHRPEVVARFGERRFFVRLDAAPDAESAAVALAGALRVPSGPDLWQRAMSFLAAGPAVLVLDNLETPWDGDDQPGTEALLAELAAVPHLSLMASVRGAGRPGRVTWNSPIELRPLRRAEAEAVFCAIAGEEHRSKPALSALLSLMEGIPLAIALLAHATHGNDLINLKDEWEARRTAVLERDGGAHDRLRSWKASLELSIGSPRMTAGARRLLSVLAVLPDGIAQRDLAVLLPGMGPAAARALAQVGLAYFEGGRLKMLSPVREYVAAEYPPIVEDLGRAMEHYEDLTCTLGPVPGSRGGTEAAARLAPETANLDSVIRRGLTEVEAGRWIDAAAALTNFARFSGHAASLPLGRALEVAQRTGDGRREALCAQSLGDVALSRSQHDEARARYQQALPLYRQVGDVFGEADCIKSLGDIALRRSQHDEARTRYQQALPLYRQVGDVLGEADCIKSLGDIAVRRSQHDEARARYQQALPLYRQVGDVLGEADCIKRLGNLALLRAQHDEARTRYQEVLPLYRQVGDVRGEANCIKSLGDIALKRSQHDEARARYQEALWLYRQVGAVLGEANCIQSLGHVARERSMHDEAKARYQEALPLYRQVGSVLGEADCIKSVGDIALERSQHDEARARYQEVLPLYRQVGSVRGEANCIKSVGDIALERSQHDEARARYQEALPLYRQLGSVHGEANCIKSLGDIALERSQYDEARARYQEALPLHRQVGSVRGEADCIRRLGEIAQAHRDASAARARYEEALALYQRIPEPCSIGRTHHRLATIAPDAATQRQHVEAARSAWQRIDRTDLIARLDQDFPS</sequence>
<dbReference type="InterPro" id="IPR027417">
    <property type="entry name" value="P-loop_NTPase"/>
</dbReference>
<dbReference type="SUPFAM" id="SSF48452">
    <property type="entry name" value="TPR-like"/>
    <property type="match status" value="3"/>
</dbReference>
<proteinExistence type="predicted"/>
<dbReference type="SUPFAM" id="SSF52540">
    <property type="entry name" value="P-loop containing nucleoside triphosphate hydrolases"/>
    <property type="match status" value="1"/>
</dbReference>
<dbReference type="Gene3D" id="3.40.50.10140">
    <property type="entry name" value="Toll/interleukin-1 receptor homology (TIR) domain"/>
    <property type="match status" value="1"/>
</dbReference>
<organism evidence="2 3">
    <name type="scientific">Sorangium atrum</name>
    <dbReference type="NCBI Taxonomy" id="2995308"/>
    <lineage>
        <taxon>Bacteria</taxon>
        <taxon>Pseudomonadati</taxon>
        <taxon>Myxococcota</taxon>
        <taxon>Polyangia</taxon>
        <taxon>Polyangiales</taxon>
        <taxon>Polyangiaceae</taxon>
        <taxon>Sorangium</taxon>
    </lineage>
</organism>
<dbReference type="SMART" id="SM00028">
    <property type="entry name" value="TPR"/>
    <property type="match status" value="10"/>
</dbReference>
<evidence type="ECO:0000313" key="3">
    <source>
        <dbReference type="Proteomes" id="UP001217485"/>
    </source>
</evidence>
<dbReference type="SUPFAM" id="SSF52200">
    <property type="entry name" value="Toll/Interleukin receptor TIR domain"/>
    <property type="match status" value="1"/>
</dbReference>
<accession>A0ABT5C9E9</accession>
<dbReference type="PANTHER" id="PTHR10098">
    <property type="entry name" value="RAPSYN-RELATED"/>
    <property type="match status" value="1"/>
</dbReference>
<name>A0ABT5C9E9_9BACT</name>
<feature type="repeat" description="TPR" evidence="1">
    <location>
        <begin position="866"/>
        <end position="899"/>
    </location>
</feature>
<evidence type="ECO:0000256" key="1">
    <source>
        <dbReference type="PROSITE-ProRule" id="PRU00339"/>
    </source>
</evidence>
<comment type="caution">
    <text evidence="2">The sequence shown here is derived from an EMBL/GenBank/DDBJ whole genome shotgun (WGS) entry which is preliminary data.</text>
</comment>
<protein>
    <submittedName>
        <fullName evidence="2">Tetratricopeptide repeat protein</fullName>
    </submittedName>
</protein>
<dbReference type="InterPro" id="IPR019734">
    <property type="entry name" value="TPR_rpt"/>
</dbReference>
<keyword evidence="1" id="KW-0802">TPR repeat</keyword>
<dbReference type="EMBL" id="JAQNDK010000003">
    <property type="protein sequence ID" value="MDC0681787.1"/>
    <property type="molecule type" value="Genomic_DNA"/>
</dbReference>
<dbReference type="Gene3D" id="1.25.40.10">
    <property type="entry name" value="Tetratricopeptide repeat domain"/>
    <property type="match status" value="2"/>
</dbReference>
<dbReference type="PANTHER" id="PTHR10098:SF106">
    <property type="entry name" value="TETRATRICOPEPTIDE REPEAT PROTEIN 28-LIKE PROTEIN"/>
    <property type="match status" value="1"/>
</dbReference>
<dbReference type="InterPro" id="IPR035897">
    <property type="entry name" value="Toll_tir_struct_dom_sf"/>
</dbReference>
<dbReference type="Pfam" id="PF13424">
    <property type="entry name" value="TPR_12"/>
    <property type="match status" value="5"/>
</dbReference>